<accession>A0A811UEM8</accession>
<dbReference type="Proteomes" id="UP000606786">
    <property type="component" value="Unassembled WGS sequence"/>
</dbReference>
<reference evidence="1" key="1">
    <citation type="submission" date="2020-11" db="EMBL/GenBank/DDBJ databases">
        <authorList>
            <person name="Whitehead M."/>
        </authorList>
    </citation>
    <scope>NUCLEOTIDE SEQUENCE</scope>
    <source>
        <strain evidence="1">EGII</strain>
    </source>
</reference>
<gene>
    <name evidence="1" type="ORF">CCAP1982_LOCUS5947</name>
</gene>
<organism evidence="1 2">
    <name type="scientific">Ceratitis capitata</name>
    <name type="common">Mediterranean fruit fly</name>
    <name type="synonym">Tephritis capitata</name>
    <dbReference type="NCBI Taxonomy" id="7213"/>
    <lineage>
        <taxon>Eukaryota</taxon>
        <taxon>Metazoa</taxon>
        <taxon>Ecdysozoa</taxon>
        <taxon>Arthropoda</taxon>
        <taxon>Hexapoda</taxon>
        <taxon>Insecta</taxon>
        <taxon>Pterygota</taxon>
        <taxon>Neoptera</taxon>
        <taxon>Endopterygota</taxon>
        <taxon>Diptera</taxon>
        <taxon>Brachycera</taxon>
        <taxon>Muscomorpha</taxon>
        <taxon>Tephritoidea</taxon>
        <taxon>Tephritidae</taxon>
        <taxon>Ceratitis</taxon>
        <taxon>Ceratitis</taxon>
    </lineage>
</organism>
<comment type="caution">
    <text evidence="1">The sequence shown here is derived from an EMBL/GenBank/DDBJ whole genome shotgun (WGS) entry which is preliminary data.</text>
</comment>
<proteinExistence type="predicted"/>
<dbReference type="EMBL" id="CAJHJT010000012">
    <property type="protein sequence ID" value="CAD6997314.1"/>
    <property type="molecule type" value="Genomic_DNA"/>
</dbReference>
<dbReference type="AlphaFoldDB" id="A0A811UEM8"/>
<sequence>MLDRDPEIVWKNSDFCKFRVMLAFCNAFKTCSSFSYISHTVKLPIIVHIIDCIIWFHTAFNFDDETLKNGSGIFKSKRHALKLIQTLSRNKRDILSAAFHDWSLIVVTVKVWYRKIFKTFGAL</sequence>
<evidence type="ECO:0000313" key="1">
    <source>
        <dbReference type="EMBL" id="CAD6997314.1"/>
    </source>
</evidence>
<evidence type="ECO:0000313" key="2">
    <source>
        <dbReference type="Proteomes" id="UP000606786"/>
    </source>
</evidence>
<protein>
    <submittedName>
        <fullName evidence="1">(Mediterranean fruit fly) hypothetical protein</fullName>
    </submittedName>
</protein>
<name>A0A811UEM8_CERCA</name>
<keyword evidence="2" id="KW-1185">Reference proteome</keyword>